<sequence length="79" mass="8570">MAYEQVAGPLGPDRADLQAGIVAATVANANRGKGGRRAVPRDFIPKWDRKPQQSWQEQLAIVTVLNKVFGGVDLRGERG</sequence>
<protein>
    <recommendedName>
        <fullName evidence="1">Minor tail T domain-containing protein</fullName>
    </recommendedName>
</protein>
<dbReference type="AlphaFoldDB" id="A0A7W3MU84"/>
<organism evidence="2 3">
    <name type="scientific">Thermomonospora cellulosilytica</name>
    <dbReference type="NCBI Taxonomy" id="1411118"/>
    <lineage>
        <taxon>Bacteria</taxon>
        <taxon>Bacillati</taxon>
        <taxon>Actinomycetota</taxon>
        <taxon>Actinomycetes</taxon>
        <taxon>Streptosporangiales</taxon>
        <taxon>Thermomonosporaceae</taxon>
        <taxon>Thermomonospora</taxon>
    </lineage>
</organism>
<accession>A0A7W3MU84</accession>
<gene>
    <name evidence="2" type="ORF">HNR21_000889</name>
</gene>
<dbReference type="RefSeq" id="WP_246441954.1">
    <property type="nucleotide sequence ID" value="NZ_JACJII010000001.1"/>
</dbReference>
<reference evidence="2 3" key="1">
    <citation type="submission" date="2020-08" db="EMBL/GenBank/DDBJ databases">
        <title>Sequencing the genomes of 1000 actinobacteria strains.</title>
        <authorList>
            <person name="Klenk H.-P."/>
        </authorList>
    </citation>
    <scope>NUCLEOTIDE SEQUENCE [LARGE SCALE GENOMIC DNA]</scope>
    <source>
        <strain evidence="2 3">DSM 45823</strain>
    </source>
</reference>
<dbReference type="Proteomes" id="UP000539313">
    <property type="component" value="Unassembled WGS sequence"/>
</dbReference>
<evidence type="ECO:0000313" key="3">
    <source>
        <dbReference type="Proteomes" id="UP000539313"/>
    </source>
</evidence>
<evidence type="ECO:0000259" key="1">
    <source>
        <dbReference type="Pfam" id="PF06223"/>
    </source>
</evidence>
<dbReference type="EMBL" id="JACJII010000001">
    <property type="protein sequence ID" value="MBA9002007.1"/>
    <property type="molecule type" value="Genomic_DNA"/>
</dbReference>
<dbReference type="Pfam" id="PF06223">
    <property type="entry name" value="Phage_tail_T"/>
    <property type="match status" value="1"/>
</dbReference>
<comment type="caution">
    <text evidence="2">The sequence shown here is derived from an EMBL/GenBank/DDBJ whole genome shotgun (WGS) entry which is preliminary data.</text>
</comment>
<evidence type="ECO:0000313" key="2">
    <source>
        <dbReference type="EMBL" id="MBA9002007.1"/>
    </source>
</evidence>
<dbReference type="InterPro" id="IPR009350">
    <property type="entry name" value="Phage_tail_T"/>
</dbReference>
<keyword evidence="3" id="KW-1185">Reference proteome</keyword>
<feature type="domain" description="Minor tail T" evidence="1">
    <location>
        <begin position="1"/>
        <end position="65"/>
    </location>
</feature>
<name>A0A7W3MU84_9ACTN</name>
<proteinExistence type="predicted"/>